<organism evidence="2 3">
    <name type="scientific">Piscinibacter gummiphilus</name>
    <dbReference type="NCBI Taxonomy" id="946333"/>
    <lineage>
        <taxon>Bacteria</taxon>
        <taxon>Pseudomonadati</taxon>
        <taxon>Pseudomonadota</taxon>
        <taxon>Betaproteobacteria</taxon>
        <taxon>Burkholderiales</taxon>
        <taxon>Sphaerotilaceae</taxon>
        <taxon>Piscinibacter</taxon>
    </lineage>
</organism>
<dbReference type="EMBL" id="CP136336">
    <property type="protein sequence ID" value="WOB07641.1"/>
    <property type="molecule type" value="Genomic_DNA"/>
</dbReference>
<sequence>MKPALSIASRCCSAAISCTCAAASLAQPPAPVDRRGHTVIDNCVTAAQLSFKAGVNGIVLDERDGAEVAASIVRRYPMIERDGLYPTAVALWRPPKGEWVYATLSQKAHAPHPLCFTANVDAGKLDATPTLIRKYFSPAP</sequence>
<dbReference type="Proteomes" id="UP001303946">
    <property type="component" value="Chromosome"/>
</dbReference>
<reference evidence="2 3" key="1">
    <citation type="submission" date="2023-10" db="EMBL/GenBank/DDBJ databases">
        <title>Bacteria for the degradation of biodegradable plastic PBAT(Polybutylene adipate terephthalate).</title>
        <authorList>
            <person name="Weon H.-Y."/>
            <person name="Yeon J."/>
        </authorList>
    </citation>
    <scope>NUCLEOTIDE SEQUENCE [LARGE SCALE GENOMIC DNA]</scope>
    <source>
        <strain evidence="2 3">SBD 7-3</strain>
    </source>
</reference>
<feature type="signal peptide" evidence="1">
    <location>
        <begin position="1"/>
        <end position="26"/>
    </location>
</feature>
<evidence type="ECO:0000256" key="1">
    <source>
        <dbReference type="SAM" id="SignalP"/>
    </source>
</evidence>
<keyword evidence="3" id="KW-1185">Reference proteome</keyword>
<gene>
    <name evidence="2" type="ORF">RXV79_22350</name>
</gene>
<evidence type="ECO:0000313" key="2">
    <source>
        <dbReference type="EMBL" id="WOB07641.1"/>
    </source>
</evidence>
<protein>
    <submittedName>
        <fullName evidence="2">Uncharacterized protein</fullName>
    </submittedName>
</protein>
<evidence type="ECO:0000313" key="3">
    <source>
        <dbReference type="Proteomes" id="UP001303946"/>
    </source>
</evidence>
<proteinExistence type="predicted"/>
<keyword evidence="1" id="KW-0732">Signal</keyword>
<feature type="chain" id="PRO_5045191006" evidence="1">
    <location>
        <begin position="27"/>
        <end position="140"/>
    </location>
</feature>
<accession>A0ABZ0CSZ8</accession>
<dbReference type="RefSeq" id="WP_316700298.1">
    <property type="nucleotide sequence ID" value="NZ_CP136336.1"/>
</dbReference>
<name>A0ABZ0CSZ8_9BURK</name>